<comment type="caution">
    <text evidence="1">The sequence shown here is derived from an EMBL/GenBank/DDBJ whole genome shotgun (WGS) entry which is preliminary data.</text>
</comment>
<dbReference type="Pfam" id="PF09338">
    <property type="entry name" value="Gly_reductase"/>
    <property type="match status" value="1"/>
</dbReference>
<dbReference type="RefSeq" id="WP_066353154.1">
    <property type="nucleotide sequence ID" value="NZ_LOED01000012.1"/>
</dbReference>
<sequence>MGIGPSTKETTLHHMNDPMVEIVRNDKSLDLVGIAVVGSPQDNLEKFYVAKRLGILAEALGVDGVLIYAEGFGNQHIDFAAHIEELGKRGIPAVGLTFAGNGLVVENEYMEDIIDLDKAGEGMETEIVGQNCVTKKDVIKSIKILKKKMKQKGR</sequence>
<evidence type="ECO:0000313" key="1">
    <source>
        <dbReference type="EMBL" id="KXG77307.1"/>
    </source>
</evidence>
<dbReference type="OrthoDB" id="2284759at2"/>
<dbReference type="SUPFAM" id="SSF53774">
    <property type="entry name" value="Glutaminase/Asparaginase"/>
    <property type="match status" value="1"/>
</dbReference>
<dbReference type="EC" id="1.21.4.1" evidence="1"/>
<dbReference type="Proteomes" id="UP000070427">
    <property type="component" value="Unassembled WGS sequence"/>
</dbReference>
<organism evidence="1 2">
    <name type="scientific">Fervidicola ferrireducens</name>
    <dbReference type="NCBI Taxonomy" id="520764"/>
    <lineage>
        <taxon>Bacteria</taxon>
        <taxon>Bacillati</taxon>
        <taxon>Bacillota</taxon>
        <taxon>Clostridia</taxon>
        <taxon>Thermosediminibacterales</taxon>
        <taxon>Thermosediminibacteraceae</taxon>
        <taxon>Fervidicola</taxon>
    </lineage>
</organism>
<dbReference type="InterPro" id="IPR015417">
    <property type="entry name" value="Gly_reductase_pB_sua/b"/>
</dbReference>
<protein>
    <submittedName>
        <fullName evidence="1">D-proline reductase proprotein PrdA</fullName>
        <ecNumber evidence="1">1.21.4.1</ecNumber>
    </submittedName>
</protein>
<dbReference type="PIRSF" id="PIRSF500176">
    <property type="entry name" value="L_ASNase"/>
    <property type="match status" value="1"/>
</dbReference>
<dbReference type="InterPro" id="IPR006034">
    <property type="entry name" value="Asparaginase/glutaminase-like"/>
</dbReference>
<evidence type="ECO:0000313" key="2">
    <source>
        <dbReference type="Proteomes" id="UP000070427"/>
    </source>
</evidence>
<reference evidence="1 2" key="1">
    <citation type="submission" date="2015-12" db="EMBL/GenBank/DDBJ databases">
        <title>Draft genome sequnece of Fervidicola ferrireducens strain Y170.</title>
        <authorList>
            <person name="Patel B.K."/>
        </authorList>
    </citation>
    <scope>NUCLEOTIDE SEQUENCE [LARGE SCALE GENOMIC DNA]</scope>
    <source>
        <strain evidence="1 2">Y170</strain>
    </source>
</reference>
<dbReference type="GO" id="GO:0050002">
    <property type="term" value="F:D-proline reductase activity"/>
    <property type="evidence" value="ECO:0007669"/>
    <property type="project" value="UniProtKB-EC"/>
</dbReference>
<keyword evidence="1" id="KW-0560">Oxidoreductase</keyword>
<proteinExistence type="predicted"/>
<dbReference type="InterPro" id="IPR036152">
    <property type="entry name" value="Asp/glu_Ase-like_sf"/>
</dbReference>
<dbReference type="AlphaFoldDB" id="A0A140L9T2"/>
<dbReference type="EMBL" id="LOED01000012">
    <property type="protein sequence ID" value="KXG77307.1"/>
    <property type="molecule type" value="Genomic_DNA"/>
</dbReference>
<dbReference type="InParanoid" id="A0A140L9T2"/>
<dbReference type="PIRSF" id="PIRSF001220">
    <property type="entry name" value="L-ASNase_gatD"/>
    <property type="match status" value="1"/>
</dbReference>
<name>A0A140L9T2_9FIRM</name>
<dbReference type="STRING" id="520764.AN618_12040"/>
<keyword evidence="2" id="KW-1185">Reference proteome</keyword>
<gene>
    <name evidence="1" type="primary">prdA_3</name>
    <name evidence="1" type="ORF">AN618_12040</name>
</gene>
<accession>A0A140L9T2</accession>